<sequence length="89" mass="9869">MRPNRSVGPKIESCRTNIHPYFTRSSLASLLFPLGPSLASQSHKWVSYRAKSSIQKLASKYCLTATRHNHSSSKPSHCTSLCNSVIEGH</sequence>
<name>A0AAV6NKK2_9ROSI</name>
<protein>
    <submittedName>
        <fullName evidence="1">Uncharacterized protein</fullName>
    </submittedName>
</protein>
<organism evidence="1 2">
    <name type="scientific">Cucurbita argyrosperma subsp. sororia</name>
    <dbReference type="NCBI Taxonomy" id="37648"/>
    <lineage>
        <taxon>Eukaryota</taxon>
        <taxon>Viridiplantae</taxon>
        <taxon>Streptophyta</taxon>
        <taxon>Embryophyta</taxon>
        <taxon>Tracheophyta</taxon>
        <taxon>Spermatophyta</taxon>
        <taxon>Magnoliopsida</taxon>
        <taxon>eudicotyledons</taxon>
        <taxon>Gunneridae</taxon>
        <taxon>Pentapetalae</taxon>
        <taxon>rosids</taxon>
        <taxon>fabids</taxon>
        <taxon>Cucurbitales</taxon>
        <taxon>Cucurbitaceae</taxon>
        <taxon>Cucurbiteae</taxon>
        <taxon>Cucurbita</taxon>
    </lineage>
</organism>
<dbReference type="EMBL" id="JAGKQH010000005">
    <property type="protein sequence ID" value="KAG6598212.1"/>
    <property type="molecule type" value="Genomic_DNA"/>
</dbReference>
<evidence type="ECO:0000313" key="2">
    <source>
        <dbReference type="Proteomes" id="UP000685013"/>
    </source>
</evidence>
<reference evidence="1 2" key="1">
    <citation type="journal article" date="2021" name="Hortic Res">
        <title>The domestication of Cucurbita argyrosperma as revealed by the genome of its wild relative.</title>
        <authorList>
            <person name="Barrera-Redondo J."/>
            <person name="Sanchez-de la Vega G."/>
            <person name="Aguirre-Liguori J.A."/>
            <person name="Castellanos-Morales G."/>
            <person name="Gutierrez-Guerrero Y.T."/>
            <person name="Aguirre-Dugua X."/>
            <person name="Aguirre-Planter E."/>
            <person name="Tenaillon M.I."/>
            <person name="Lira-Saade R."/>
            <person name="Eguiarte L.E."/>
        </authorList>
    </citation>
    <scope>NUCLEOTIDE SEQUENCE [LARGE SCALE GENOMIC DNA]</scope>
    <source>
        <strain evidence="1">JBR-2021</strain>
    </source>
</reference>
<proteinExistence type="predicted"/>
<dbReference type="Proteomes" id="UP000685013">
    <property type="component" value="Chromosome 5"/>
</dbReference>
<feature type="non-terminal residue" evidence="1">
    <location>
        <position position="1"/>
    </location>
</feature>
<comment type="caution">
    <text evidence="1">The sequence shown here is derived from an EMBL/GenBank/DDBJ whole genome shotgun (WGS) entry which is preliminary data.</text>
</comment>
<keyword evidence="2" id="KW-1185">Reference proteome</keyword>
<accession>A0AAV6NKK2</accession>
<gene>
    <name evidence="1" type="ORF">SDJN03_07990</name>
</gene>
<dbReference type="AlphaFoldDB" id="A0AAV6NKK2"/>
<evidence type="ECO:0000313" key="1">
    <source>
        <dbReference type="EMBL" id="KAG6598212.1"/>
    </source>
</evidence>